<proteinExistence type="predicted"/>
<dbReference type="PANTHER" id="PTHR33428">
    <property type="entry name" value="CHLOROPHYLLASE-2, CHLOROPLASTIC"/>
    <property type="match status" value="1"/>
</dbReference>
<protein>
    <recommendedName>
        <fullName evidence="3">Dienelactone hydrolase domain-containing protein</fullName>
    </recommendedName>
</protein>
<comment type="caution">
    <text evidence="1">The sequence shown here is derived from an EMBL/GenBank/DDBJ whole genome shotgun (WGS) entry which is preliminary data.</text>
</comment>
<dbReference type="PANTHER" id="PTHR33428:SF14">
    <property type="entry name" value="CARBOXYLESTERASE TYPE B DOMAIN-CONTAINING PROTEIN"/>
    <property type="match status" value="1"/>
</dbReference>
<evidence type="ECO:0000313" key="2">
    <source>
        <dbReference type="Proteomes" id="UP000078396"/>
    </source>
</evidence>
<evidence type="ECO:0008006" key="3">
    <source>
        <dbReference type="Google" id="ProtNLM"/>
    </source>
</evidence>
<dbReference type="EMBL" id="LWCS01000043">
    <property type="protein sequence ID" value="OAN34634.1"/>
    <property type="molecule type" value="Genomic_DNA"/>
</dbReference>
<dbReference type="AlphaFoldDB" id="A0A178LRH1"/>
<dbReference type="InterPro" id="IPR029058">
    <property type="entry name" value="AB_hydrolase_fold"/>
</dbReference>
<dbReference type="OrthoDB" id="4772420at2"/>
<sequence>MASTKKLFAALTRRGPHRVLRGDLAFAGQPGVVYTPAKGKNLPGVALAHDWITSADRYHGTLEHLASWGIVAAAPNTETGLAPSVLNFAYDLGTTLDIITGVRLGEGDISVHPGKLAVVGHGFGGSAAVFAAAGLPRGPMAPKAVVAAYPTISSPPAEAPASGLAVPGLILSDPGDPMSLRSNAVELARSWKSATLRATSDTKAGGLVEGRTLAKAVGLPGAHRGTQKIVRALMTGYLLHLLTEDKTYRDFADGELDLPKAPVMDPFADDPVDLENKVVALLKP</sequence>
<evidence type="ECO:0000313" key="1">
    <source>
        <dbReference type="EMBL" id="OAN34634.1"/>
    </source>
</evidence>
<accession>A0A178LRH1</accession>
<dbReference type="Proteomes" id="UP000078396">
    <property type="component" value="Unassembled WGS sequence"/>
</dbReference>
<organism evidence="1 2">
    <name type="scientific">Mycolicibacterium iranicum</name>
    <name type="common">Mycobacterium iranicum</name>
    <dbReference type="NCBI Taxonomy" id="912594"/>
    <lineage>
        <taxon>Bacteria</taxon>
        <taxon>Bacillati</taxon>
        <taxon>Actinomycetota</taxon>
        <taxon>Actinomycetes</taxon>
        <taxon>Mycobacteriales</taxon>
        <taxon>Mycobacteriaceae</taxon>
        <taxon>Mycolicibacterium</taxon>
    </lineage>
</organism>
<dbReference type="Gene3D" id="3.40.50.1820">
    <property type="entry name" value="alpha/beta hydrolase"/>
    <property type="match status" value="1"/>
</dbReference>
<dbReference type="RefSeq" id="WP_064283895.1">
    <property type="nucleotide sequence ID" value="NZ_LWCS01000043.1"/>
</dbReference>
<reference evidence="1 2" key="1">
    <citation type="submission" date="2016-04" db="EMBL/GenBank/DDBJ databases">
        <title>Draft Genome Sequences of Staphylococcus capitis Strain H36, S. capitis Strain H65, S. cohnii Strain H62, S. hominis Strain H69, Mycobacterium iranicum Strain H39, Plantibacter sp. Strain H53, Pseudomonas oryzihabitans Strain H72, and Microbacterium sp. Strain H83, isolated from residential settings.</title>
        <authorList>
            <person name="Lymperopoulou D."/>
            <person name="Adams R.I."/>
            <person name="Lindow S."/>
            <person name="Coil D.A."/>
            <person name="Jospin G."/>
            <person name="Eisen J.A."/>
        </authorList>
    </citation>
    <scope>NUCLEOTIDE SEQUENCE [LARGE SCALE GENOMIC DNA]</scope>
    <source>
        <strain evidence="1 2">H39</strain>
    </source>
</reference>
<dbReference type="STRING" id="912594.AWC12_06350"/>
<dbReference type="eggNOG" id="COG0412">
    <property type="taxonomic scope" value="Bacteria"/>
</dbReference>
<dbReference type="SUPFAM" id="SSF53474">
    <property type="entry name" value="alpha/beta-Hydrolases"/>
    <property type="match status" value="1"/>
</dbReference>
<gene>
    <name evidence="1" type="ORF">A4X20_07265</name>
</gene>
<name>A0A178LRH1_MYCIR</name>